<dbReference type="Gene3D" id="2.60.40.1120">
    <property type="entry name" value="Carboxypeptidase-like, regulatory domain"/>
    <property type="match status" value="1"/>
</dbReference>
<dbReference type="AlphaFoldDB" id="A0AA90VK53"/>
<evidence type="ECO:0000256" key="4">
    <source>
        <dbReference type="ARBA" id="ARBA00022692"/>
    </source>
</evidence>
<keyword evidence="3 7" id="KW-1134">Transmembrane beta strand</keyword>
<gene>
    <name evidence="10" type="ORF">F7D31_09200</name>
</gene>
<feature type="chain" id="PRO_5041668928" evidence="8">
    <location>
        <begin position="26"/>
        <end position="1116"/>
    </location>
</feature>
<dbReference type="Gene3D" id="2.40.170.20">
    <property type="entry name" value="TonB-dependent receptor, beta-barrel domain"/>
    <property type="match status" value="1"/>
</dbReference>
<dbReference type="SUPFAM" id="SSF56935">
    <property type="entry name" value="Porins"/>
    <property type="match status" value="1"/>
</dbReference>
<dbReference type="GO" id="GO:0009279">
    <property type="term" value="C:cell outer membrane"/>
    <property type="evidence" value="ECO:0007669"/>
    <property type="project" value="UniProtKB-SubCell"/>
</dbReference>
<evidence type="ECO:0000256" key="6">
    <source>
        <dbReference type="ARBA" id="ARBA00023237"/>
    </source>
</evidence>
<keyword evidence="2 7" id="KW-0813">Transport</keyword>
<comment type="similarity">
    <text evidence="7">Belongs to the TonB-dependent receptor family.</text>
</comment>
<feature type="signal peptide" evidence="8">
    <location>
        <begin position="1"/>
        <end position="25"/>
    </location>
</feature>
<dbReference type="RefSeq" id="WP_153138735.1">
    <property type="nucleotide sequence ID" value="NZ_VZAP01000114.1"/>
</dbReference>
<name>A0AA90VK53_9BACT</name>
<dbReference type="PROSITE" id="PS52016">
    <property type="entry name" value="TONB_DEPENDENT_REC_3"/>
    <property type="match status" value="1"/>
</dbReference>
<feature type="domain" description="TonB-dependent receptor plug" evidence="9">
    <location>
        <begin position="205"/>
        <end position="308"/>
    </location>
</feature>
<evidence type="ECO:0000256" key="3">
    <source>
        <dbReference type="ARBA" id="ARBA00022452"/>
    </source>
</evidence>
<keyword evidence="4 7" id="KW-0812">Transmembrane</keyword>
<evidence type="ECO:0000259" key="9">
    <source>
        <dbReference type="Pfam" id="PF07715"/>
    </source>
</evidence>
<dbReference type="InterPro" id="IPR008969">
    <property type="entry name" value="CarboxyPept-like_regulatory"/>
</dbReference>
<dbReference type="InterPro" id="IPR036942">
    <property type="entry name" value="Beta-barrel_TonB_sf"/>
</dbReference>
<evidence type="ECO:0000313" key="11">
    <source>
        <dbReference type="Proteomes" id="UP000421283"/>
    </source>
</evidence>
<dbReference type="NCBIfam" id="TIGR04057">
    <property type="entry name" value="SusC_RagA_signa"/>
    <property type="match status" value="1"/>
</dbReference>
<evidence type="ECO:0000256" key="8">
    <source>
        <dbReference type="SAM" id="SignalP"/>
    </source>
</evidence>
<protein>
    <submittedName>
        <fullName evidence="10">SusC/RagA family TonB-linked outer membrane protein</fullName>
    </submittedName>
</protein>
<dbReference type="InterPro" id="IPR037066">
    <property type="entry name" value="Plug_dom_sf"/>
</dbReference>
<comment type="caution">
    <text evidence="10">The sequence shown here is derived from an EMBL/GenBank/DDBJ whole genome shotgun (WGS) entry which is preliminary data.</text>
</comment>
<keyword evidence="6 7" id="KW-0998">Cell outer membrane</keyword>
<dbReference type="InterPro" id="IPR023996">
    <property type="entry name" value="TonB-dep_OMP_SusC/RagA"/>
</dbReference>
<proteinExistence type="inferred from homology"/>
<dbReference type="Gene3D" id="2.170.130.10">
    <property type="entry name" value="TonB-dependent receptor, plug domain"/>
    <property type="match status" value="1"/>
</dbReference>
<dbReference type="SUPFAM" id="SSF49464">
    <property type="entry name" value="Carboxypeptidase regulatory domain-like"/>
    <property type="match status" value="1"/>
</dbReference>
<sequence length="1116" mass="123936">MIRRNYLKSLMIFILMCLPLLGASAQQKVTVNVVNASLKQVFSTIENQTSYRFSYKSDIIDHRKDITIRKSGVPVTAVLDAALKGRNLKYSVVSQKSIVVSEKHAKVAAPQQNNKHKMQGVVKDDNGEPVIGATVSVVGTDELAVTDMDGRFTINAAKGAKVKVSYLGFVDREVKASENMNIAMSEDTQALSEVVVVGYGTMKRSDMTGALSSVNTKEMAKRTTTNPAEALQGKVAGVNILRSGGNAGAGVSIKIRGIKTTGSNEPLYIVDGFPGDINSVNPQDIESMEILKDGAAAAIYGSVAANGVVLITTKNGKKGETKVDFSSYLSFTQVSKDLDLLDAEGYKKVHKMMYENAGEPLPAYVTHETGVNSDWVDAIRRKGLAQSYMVSLRGGAEKGQYSVSYNHADEKGIFLGNSERHDIARMKVHATKGIIDLDANVDFKFTKGHQPQYQLKEAYMMSPLVPIYDESRKYGFGLSDFDGLPNNRNVVADDHYKKNTYKKYHTTANAALTFNFFPWLNFKTSYGYRGEHEIDNSHYPDYTADYKSPNLYPNSYEYRAYWQEQVFENVLSFNKQIQKHSINAMLGTSLSMIKYNWESVSVEGKTNVNEVINGQLSTSDKPAGFLDPNFPTISGGVGGTYFGTGSYWEYNRASFFGRINYNFNDRYLFQFTFREDGSSKFGADSRWGFFPSVAVGWRISEEPFFPKNSVISNLKFRASWGQLGNENALGKYDFLARIASYNDMYMGYVQGAGSNPWTGSIARALENRSLKWETTDTKNIGFDFGLFGNHLNGNINYYINETRDLLITRRIAPSAGLDNPTLNVGKMRNQGFELELNWNDKISDFEYNVGFNISTIANKVVALANEDQTIYGVGLKYGTEHFPTQTKVGKPIGAFYLYQADGIFQSLEEVQAHKNSKGELLQPNAQPGDVRFKDMNGDGVIDEDDKTYSGTGIAKVEANLNLGASYKGFDFSAVIGSAFGNKLYNGIRYYYEGMNSGSNFLKTTLNAWTPTNTKTDIPRAVFGDPNQNTRESTRFLENGDFVRLRQVQLGYTLPKALSKHIYCESIRFYVSAENVFTITGYSGANPEFSQGVLNSGVDRFTYPFSRSYTVGAQVSF</sequence>
<dbReference type="InterPro" id="IPR039426">
    <property type="entry name" value="TonB-dep_rcpt-like"/>
</dbReference>
<reference evidence="11" key="1">
    <citation type="submission" date="2019-09" db="EMBL/GenBank/DDBJ databases">
        <title>Distinct polysaccharide growth profiles of human intestinal Prevotella copri isolates.</title>
        <authorList>
            <person name="Fehlner-Peach H."/>
            <person name="Magnabosco C."/>
            <person name="Raghavan V."/>
            <person name="Scher J.U."/>
            <person name="Tett A."/>
            <person name="Cox L.M."/>
            <person name="Gottsegen C."/>
            <person name="Watters A."/>
            <person name="Wiltshire- Gordon J.D."/>
            <person name="Segata N."/>
            <person name="Bonneau R."/>
            <person name="Littman D.R."/>
        </authorList>
    </citation>
    <scope>NUCLEOTIDE SEQUENCE [LARGE SCALE GENOMIC DNA]</scope>
    <source>
        <strain evidence="11">iAU3127</strain>
    </source>
</reference>
<keyword evidence="8" id="KW-0732">Signal</keyword>
<comment type="subcellular location">
    <subcellularLocation>
        <location evidence="1 7">Cell outer membrane</location>
        <topology evidence="1 7">Multi-pass membrane protein</topology>
    </subcellularLocation>
</comment>
<evidence type="ECO:0000256" key="1">
    <source>
        <dbReference type="ARBA" id="ARBA00004571"/>
    </source>
</evidence>
<dbReference type="NCBIfam" id="TIGR04056">
    <property type="entry name" value="OMP_RagA_SusC"/>
    <property type="match status" value="1"/>
</dbReference>
<dbReference type="InterPro" id="IPR023997">
    <property type="entry name" value="TonB-dep_OMP_SusC/RagA_CS"/>
</dbReference>
<accession>A0AA90VK53</accession>
<dbReference type="InterPro" id="IPR012910">
    <property type="entry name" value="Plug_dom"/>
</dbReference>
<organism evidence="10 11">
    <name type="scientific">Segatella copri</name>
    <dbReference type="NCBI Taxonomy" id="165179"/>
    <lineage>
        <taxon>Bacteria</taxon>
        <taxon>Pseudomonadati</taxon>
        <taxon>Bacteroidota</taxon>
        <taxon>Bacteroidia</taxon>
        <taxon>Bacteroidales</taxon>
        <taxon>Prevotellaceae</taxon>
        <taxon>Segatella</taxon>
    </lineage>
</organism>
<dbReference type="Pfam" id="PF07715">
    <property type="entry name" value="Plug"/>
    <property type="match status" value="1"/>
</dbReference>
<evidence type="ECO:0000256" key="5">
    <source>
        <dbReference type="ARBA" id="ARBA00023136"/>
    </source>
</evidence>
<evidence type="ECO:0000313" key="10">
    <source>
        <dbReference type="EMBL" id="MQO92832.1"/>
    </source>
</evidence>
<dbReference type="Pfam" id="PF13715">
    <property type="entry name" value="CarbopepD_reg_2"/>
    <property type="match status" value="1"/>
</dbReference>
<dbReference type="EMBL" id="VZAP01000114">
    <property type="protein sequence ID" value="MQO92832.1"/>
    <property type="molecule type" value="Genomic_DNA"/>
</dbReference>
<keyword evidence="5 7" id="KW-0472">Membrane</keyword>
<evidence type="ECO:0000256" key="2">
    <source>
        <dbReference type="ARBA" id="ARBA00022448"/>
    </source>
</evidence>
<evidence type="ECO:0000256" key="7">
    <source>
        <dbReference type="PROSITE-ProRule" id="PRU01360"/>
    </source>
</evidence>
<dbReference type="FunFam" id="2.170.130.10:FF:000008">
    <property type="entry name" value="SusC/RagA family TonB-linked outer membrane protein"/>
    <property type="match status" value="1"/>
</dbReference>
<dbReference type="Proteomes" id="UP000421283">
    <property type="component" value="Unassembled WGS sequence"/>
</dbReference>